<dbReference type="KEGG" id="sle:sle_02050"/>
<accession>A0A0F7VQG6</accession>
<dbReference type="Pfam" id="PF01740">
    <property type="entry name" value="STAS"/>
    <property type="match status" value="1"/>
</dbReference>
<evidence type="ECO:0000256" key="1">
    <source>
        <dbReference type="ARBA" id="ARBA00009013"/>
    </source>
</evidence>
<sequence length="129" mass="13732">MSTGRPASSDRQDNLELQARSLRADRSLVSVSGVLDLHTASRLADILQPLLQGSSHSVLVDLSGVTFLDSTGLTCLIAAYRTGRTTGAGLVLIAPSERVRRMLALTGADQVLHSYPTADAVPDRPLRHS</sequence>
<dbReference type="AlphaFoldDB" id="A0A0F7VQG6"/>
<dbReference type="SUPFAM" id="SSF52091">
    <property type="entry name" value="SpoIIaa-like"/>
    <property type="match status" value="1"/>
</dbReference>
<reference evidence="4 5" key="1">
    <citation type="submission" date="2015-02" db="EMBL/GenBank/DDBJ databases">
        <authorList>
            <person name="Gomez-Escribano P.J."/>
        </authorList>
    </citation>
    <scope>NUCLEOTIDE SEQUENCE [LARGE SCALE GENOMIC DNA]</scope>
    <source>
        <strain evidence="5">C34 (DSM 42122 / NRRL B-24963)</strain>
    </source>
</reference>
<evidence type="ECO:0000256" key="2">
    <source>
        <dbReference type="RuleBase" id="RU003749"/>
    </source>
</evidence>
<evidence type="ECO:0000259" key="3">
    <source>
        <dbReference type="PROSITE" id="PS50801"/>
    </source>
</evidence>
<feature type="domain" description="STAS" evidence="3">
    <location>
        <begin position="28"/>
        <end position="129"/>
    </location>
</feature>
<evidence type="ECO:0000313" key="5">
    <source>
        <dbReference type="Proteomes" id="UP000035016"/>
    </source>
</evidence>
<dbReference type="PANTHER" id="PTHR33495">
    <property type="entry name" value="ANTI-SIGMA FACTOR ANTAGONIST TM_1081-RELATED-RELATED"/>
    <property type="match status" value="1"/>
</dbReference>
<organism evidence="4 5">
    <name type="scientific">Streptomyces leeuwenhoekii</name>
    <dbReference type="NCBI Taxonomy" id="1437453"/>
    <lineage>
        <taxon>Bacteria</taxon>
        <taxon>Bacillati</taxon>
        <taxon>Actinomycetota</taxon>
        <taxon>Actinomycetes</taxon>
        <taxon>Kitasatosporales</taxon>
        <taxon>Streptomycetaceae</taxon>
        <taxon>Streptomyces</taxon>
    </lineage>
</organism>
<name>A0A0F7VQG6_STRLW</name>
<dbReference type="CDD" id="cd07043">
    <property type="entry name" value="STAS_anti-anti-sigma_factors"/>
    <property type="match status" value="1"/>
</dbReference>
<proteinExistence type="inferred from homology"/>
<dbReference type="Proteomes" id="UP000035016">
    <property type="component" value="Chromosome Chromosome"/>
</dbReference>
<dbReference type="Gene3D" id="3.30.750.24">
    <property type="entry name" value="STAS domain"/>
    <property type="match status" value="1"/>
</dbReference>
<dbReference type="RefSeq" id="WP_029382666.1">
    <property type="nucleotide sequence ID" value="NZ_AZSD01000114.1"/>
</dbReference>
<dbReference type="EMBL" id="LN831790">
    <property type="protein sequence ID" value="CQR59667.1"/>
    <property type="molecule type" value="Genomic_DNA"/>
</dbReference>
<dbReference type="NCBIfam" id="TIGR00377">
    <property type="entry name" value="ant_ant_sig"/>
    <property type="match status" value="1"/>
</dbReference>
<comment type="similarity">
    <text evidence="1 2">Belongs to the anti-sigma-factor antagonist family.</text>
</comment>
<dbReference type="PANTHER" id="PTHR33495:SF2">
    <property type="entry name" value="ANTI-SIGMA FACTOR ANTAGONIST TM_1081-RELATED"/>
    <property type="match status" value="1"/>
</dbReference>
<dbReference type="InterPro" id="IPR003658">
    <property type="entry name" value="Anti-sigma_ant"/>
</dbReference>
<protein>
    <recommendedName>
        <fullName evidence="2">Anti-sigma factor antagonist</fullName>
    </recommendedName>
</protein>
<gene>
    <name evidence="4" type="primary">sle_02050</name>
</gene>
<dbReference type="InterPro" id="IPR002645">
    <property type="entry name" value="STAS_dom"/>
</dbReference>
<evidence type="ECO:0000313" key="4">
    <source>
        <dbReference type="EMBL" id="CQR59667.1"/>
    </source>
</evidence>
<dbReference type="InterPro" id="IPR036513">
    <property type="entry name" value="STAS_dom_sf"/>
</dbReference>
<dbReference type="PROSITE" id="PS50801">
    <property type="entry name" value="STAS"/>
    <property type="match status" value="1"/>
</dbReference>
<dbReference type="GO" id="GO:0043856">
    <property type="term" value="F:anti-sigma factor antagonist activity"/>
    <property type="evidence" value="ECO:0007669"/>
    <property type="project" value="InterPro"/>
</dbReference>